<feature type="region of interest" description="Disordered" evidence="1">
    <location>
        <begin position="661"/>
        <end position="764"/>
    </location>
</feature>
<evidence type="ECO:0000256" key="1">
    <source>
        <dbReference type="SAM" id="MobiDB-lite"/>
    </source>
</evidence>
<dbReference type="OrthoDB" id="3898179at2759"/>
<feature type="compositionally biased region" description="Low complexity" evidence="1">
    <location>
        <begin position="661"/>
        <end position="679"/>
    </location>
</feature>
<feature type="region of interest" description="Disordered" evidence="1">
    <location>
        <begin position="405"/>
        <end position="433"/>
    </location>
</feature>
<organism evidence="2 3">
    <name type="scientific">Didymella glomerata</name>
    <dbReference type="NCBI Taxonomy" id="749621"/>
    <lineage>
        <taxon>Eukaryota</taxon>
        <taxon>Fungi</taxon>
        <taxon>Dikarya</taxon>
        <taxon>Ascomycota</taxon>
        <taxon>Pezizomycotina</taxon>
        <taxon>Dothideomycetes</taxon>
        <taxon>Pleosporomycetidae</taxon>
        <taxon>Pleosporales</taxon>
        <taxon>Pleosporineae</taxon>
        <taxon>Didymellaceae</taxon>
        <taxon>Didymella</taxon>
    </lineage>
</organism>
<dbReference type="SUPFAM" id="SSF53254">
    <property type="entry name" value="Phosphoglycerate mutase-like"/>
    <property type="match status" value="1"/>
</dbReference>
<dbReference type="Proteomes" id="UP001140562">
    <property type="component" value="Unassembled WGS sequence"/>
</dbReference>
<feature type="region of interest" description="Disordered" evidence="1">
    <location>
        <begin position="540"/>
        <end position="578"/>
    </location>
</feature>
<protein>
    <recommendedName>
        <fullName evidence="4">Phosphoglycerate mutase</fullName>
    </recommendedName>
</protein>
<feature type="region of interest" description="Disordered" evidence="1">
    <location>
        <begin position="126"/>
        <end position="171"/>
    </location>
</feature>
<evidence type="ECO:0008006" key="4">
    <source>
        <dbReference type="Google" id="ProtNLM"/>
    </source>
</evidence>
<dbReference type="EMBL" id="JAPEUV010000045">
    <property type="protein sequence ID" value="KAJ4336755.1"/>
    <property type="molecule type" value="Genomic_DNA"/>
</dbReference>
<feature type="compositionally biased region" description="Basic and acidic residues" evidence="1">
    <location>
        <begin position="417"/>
        <end position="426"/>
    </location>
</feature>
<dbReference type="PANTHER" id="PTHR16469:SF27">
    <property type="entry name" value="UBIQUITIN-ASSOCIATED AND SH3 DOMAIN-CONTAINING BA-RELATED"/>
    <property type="match status" value="1"/>
</dbReference>
<dbReference type="PANTHER" id="PTHR16469">
    <property type="entry name" value="UBIQUITIN-ASSOCIATED AND SH3 DOMAIN-CONTAINING BA-RELATED"/>
    <property type="match status" value="1"/>
</dbReference>
<evidence type="ECO:0000313" key="3">
    <source>
        <dbReference type="Proteomes" id="UP001140562"/>
    </source>
</evidence>
<evidence type="ECO:0000313" key="2">
    <source>
        <dbReference type="EMBL" id="KAJ4336755.1"/>
    </source>
</evidence>
<keyword evidence="3" id="KW-1185">Reference proteome</keyword>
<proteinExistence type="predicted"/>
<dbReference type="AlphaFoldDB" id="A0A9W8WZX5"/>
<feature type="region of interest" description="Disordered" evidence="1">
    <location>
        <begin position="596"/>
        <end position="645"/>
    </location>
</feature>
<sequence>MAKGPAAVFIARHGARLDASDKSWHLTSPTPYDPPLTYGGWSQAKALGLRVAALLHQQDVEETEAAKNGANADLAHLEFSALDGPKPQPARPKKKKRKIVIHSSPFLRCVQTSTAVAAGISQYKPEATPRLGVPAPSKERSGMLGSSPLARSARSQSPRSRSPSVQPTYLDPLTDTNLEVYSKPRKGEEKILLRIDAFLGEWLSPDYYEDITPPPNSTLMVAGAKADLLRRGDNLQAQPDANSSKGHFPGGWGGPSKGAAASGTPARSSVDNGALSNMSSLAQNLPPARERAGSINGSGGAVQSSRPRGNFLSLNPSTRHVARKNYNSPAPSYSVSASDPIPRGYVAHAREACVTVDFQWDSMRPPQNWGDGGEYGDEWSTMHKRFRKGLTGMMEWYKEHGATPPKDPFPGFTFSDRPSEPTEELRPSAPQATNFAVNPLPLLNGKAENEEEELVLVLITHGAGCNALLGAIQNQPVLIDVGLASLSMAVRRDHPRKPSAPTVFERRLSVADPGMSETYEMKMLASIDHLRPGTNPAVISAPESATQSPAVHPSPTTGNYRRRFTGGSSSAGTPSDSPFTLDASYRSWMGNATGVRRTASSGSNSRYNHLNDSGVSSPSTGLWSSPRMTALDASSDGRSSPGADMVLNFANQQPAPKPKFVAVSTAPTASTSQPAAATSIAEPANELTRMTTNEQRESGDSVAPLPSSLNRANSTSKPAAAGGLWGAKPQATTHQGLWGSPKLTGVTERESGPKRRWTITEHNQ</sequence>
<dbReference type="InterPro" id="IPR051710">
    <property type="entry name" value="Phosphatase_SH3-domain"/>
</dbReference>
<dbReference type="Gene3D" id="3.40.50.1240">
    <property type="entry name" value="Phosphoglycerate mutase-like"/>
    <property type="match status" value="1"/>
</dbReference>
<feature type="compositionally biased region" description="Polar residues" evidence="1">
    <location>
        <begin position="707"/>
        <end position="717"/>
    </location>
</feature>
<feature type="region of interest" description="Disordered" evidence="1">
    <location>
        <begin position="236"/>
        <end position="310"/>
    </location>
</feature>
<feature type="compositionally biased region" description="Polar residues" evidence="1">
    <location>
        <begin position="543"/>
        <end position="559"/>
    </location>
</feature>
<feature type="compositionally biased region" description="Polar residues" evidence="1">
    <location>
        <begin position="598"/>
        <end position="627"/>
    </location>
</feature>
<name>A0A9W8WZX5_9PLEO</name>
<feature type="compositionally biased region" description="Low complexity" evidence="1">
    <location>
        <begin position="146"/>
        <end position="167"/>
    </location>
</feature>
<reference evidence="2" key="1">
    <citation type="submission" date="2022-10" db="EMBL/GenBank/DDBJ databases">
        <title>Tapping the CABI collections for fungal endophytes: first genome assemblies for Collariella, Neodidymelliopsis, Ascochyta clinopodiicola, Didymella pomorum, Didymosphaeria variabile, Neocosmospora piperis and Neocucurbitaria cava.</title>
        <authorList>
            <person name="Hill R."/>
        </authorList>
    </citation>
    <scope>NUCLEOTIDE SEQUENCE</scope>
    <source>
        <strain evidence="2">IMI 360193</strain>
    </source>
</reference>
<feature type="compositionally biased region" description="Polar residues" evidence="1">
    <location>
        <begin position="236"/>
        <end position="245"/>
    </location>
</feature>
<comment type="caution">
    <text evidence="2">The sequence shown here is derived from an EMBL/GenBank/DDBJ whole genome shotgun (WGS) entry which is preliminary data.</text>
</comment>
<dbReference type="InterPro" id="IPR029033">
    <property type="entry name" value="His_PPase_superfam"/>
</dbReference>
<accession>A0A9W8WZX5</accession>
<feature type="compositionally biased region" description="Polar residues" evidence="1">
    <location>
        <begin position="566"/>
        <end position="578"/>
    </location>
</feature>
<gene>
    <name evidence="2" type="ORF">N0V87_005147</name>
</gene>
<feature type="compositionally biased region" description="Polar residues" evidence="1">
    <location>
        <begin position="301"/>
        <end position="310"/>
    </location>
</feature>
<feature type="compositionally biased region" description="Polar residues" evidence="1">
    <location>
        <begin position="265"/>
        <end position="283"/>
    </location>
</feature>